<reference evidence="1 2" key="1">
    <citation type="submission" date="2024-09" db="EMBL/GenBank/DDBJ databases">
        <title>T2T genomes of carrot and Alternaria dauci and their utility for understanding host-pathogen interaction during carrot leaf blight disease.</title>
        <authorList>
            <person name="Liu W."/>
            <person name="Xu S."/>
            <person name="Ou C."/>
            <person name="Liu X."/>
            <person name="Zhuang F."/>
            <person name="Deng X.W."/>
        </authorList>
    </citation>
    <scope>NUCLEOTIDE SEQUENCE [LARGE SCALE GENOMIC DNA]</scope>
    <source>
        <strain evidence="1 2">A2016</strain>
    </source>
</reference>
<sequence>MESSLRGKEQTPTNTTEFFLICGGSNPEEDVWQFADFFAIHRELIGNFGFTGTAWNMFPYEEYFEKFSKGKHKDEIWFGHKQPGYHVDPAFRFKKGDPTLWKDFDKDQVPNMDKKILQHINQRKLRSGDRFNFIFIGHSFEKGDFEVGNQRLPRKDLEEAFRRISYDVQVNIIVASCWSGKLVDQMRQIGRRHQYVQSSTTADLMSYAYARRVPSDPLRGSPFIASIVHSMGGWVGDENKGPKTLGEHIEHVRKHGVWYGKPEAIPQAYTNVDLHVAVVETFYSHYIHLEPGHSKRRKFAMVVNPGYPAPNSTFGPHFQSEGAPEAARKAFEVIKKEIALVKHNSNPGHPRDNGFGTLMQVAASNERPMKERVLYIRKMMDALKWRFQMQERMITIWQKLVNYDILSPECIMRRIDLERTMSSDPVRILSGALELFEYAQDFGDAARLRTDRFPKETMRGRFEEPLYWLATLLLRCETDNVPGVFGWLRSTRLLGGIAEDAEIPVDDLEGIERQDQSAYLLCPENSADADLTNCRIGFILPHGENIMIWARKTATRYADLRNAYLDLNGPDSWELDQDFIDELREMTEWIPSEYETVLKSQAEEMQDMSLR</sequence>
<organism evidence="1 2">
    <name type="scientific">Alternaria dauci</name>
    <dbReference type="NCBI Taxonomy" id="48095"/>
    <lineage>
        <taxon>Eukaryota</taxon>
        <taxon>Fungi</taxon>
        <taxon>Dikarya</taxon>
        <taxon>Ascomycota</taxon>
        <taxon>Pezizomycotina</taxon>
        <taxon>Dothideomycetes</taxon>
        <taxon>Pleosporomycetidae</taxon>
        <taxon>Pleosporales</taxon>
        <taxon>Pleosporineae</taxon>
        <taxon>Pleosporaceae</taxon>
        <taxon>Alternaria</taxon>
        <taxon>Alternaria sect. Porri</taxon>
    </lineage>
</organism>
<dbReference type="RefSeq" id="XP_069304193.1">
    <property type="nucleotide sequence ID" value="XM_069454781.1"/>
</dbReference>
<accession>A0ABR3UD93</accession>
<dbReference type="GeneID" id="96088913"/>
<name>A0ABR3UD93_9PLEO</name>
<dbReference type="EMBL" id="JBHGVX010000008">
    <property type="protein sequence ID" value="KAL1793609.1"/>
    <property type="molecule type" value="Genomic_DNA"/>
</dbReference>
<dbReference type="Proteomes" id="UP001578633">
    <property type="component" value="Chromosome 8"/>
</dbReference>
<gene>
    <name evidence="1" type="ORF">ACET3X_008591</name>
</gene>
<comment type="caution">
    <text evidence="1">The sequence shown here is derived from an EMBL/GenBank/DDBJ whole genome shotgun (WGS) entry which is preliminary data.</text>
</comment>
<evidence type="ECO:0000313" key="1">
    <source>
        <dbReference type="EMBL" id="KAL1793609.1"/>
    </source>
</evidence>
<keyword evidence="2" id="KW-1185">Reference proteome</keyword>
<proteinExistence type="predicted"/>
<evidence type="ECO:0000313" key="2">
    <source>
        <dbReference type="Proteomes" id="UP001578633"/>
    </source>
</evidence>
<protein>
    <submittedName>
        <fullName evidence="1">Uncharacterized protein</fullName>
    </submittedName>
</protein>